<dbReference type="EMBL" id="JAANNP010000006">
    <property type="protein sequence ID" value="NHC14384.1"/>
    <property type="molecule type" value="Genomic_DNA"/>
</dbReference>
<comment type="caution">
    <text evidence="1">The sequence shown here is derived from an EMBL/GenBank/DDBJ whole genome shotgun (WGS) entry which is preliminary data.</text>
</comment>
<reference evidence="1 2" key="1">
    <citation type="submission" date="2020-03" db="EMBL/GenBank/DDBJ databases">
        <title>Two novel Motilibacter sp.</title>
        <authorList>
            <person name="Liu S."/>
        </authorList>
    </citation>
    <scope>NUCLEOTIDE SEQUENCE [LARGE SCALE GENOMIC DNA]</scope>
    <source>
        <strain evidence="1 2">E257</strain>
    </source>
</reference>
<dbReference type="Proteomes" id="UP000800981">
    <property type="component" value="Unassembled WGS sequence"/>
</dbReference>
<keyword evidence="2" id="KW-1185">Reference proteome</keyword>
<organism evidence="1 2">
    <name type="scientific">Motilibacter deserti</name>
    <dbReference type="NCBI Taxonomy" id="2714956"/>
    <lineage>
        <taxon>Bacteria</taxon>
        <taxon>Bacillati</taxon>
        <taxon>Actinomycetota</taxon>
        <taxon>Actinomycetes</taxon>
        <taxon>Motilibacterales</taxon>
        <taxon>Motilibacteraceae</taxon>
        <taxon>Motilibacter</taxon>
    </lineage>
</organism>
<dbReference type="SUPFAM" id="SSF53756">
    <property type="entry name" value="UDP-Glycosyltransferase/glycogen phosphorylase"/>
    <property type="match status" value="1"/>
</dbReference>
<dbReference type="Gene3D" id="3.40.50.2000">
    <property type="entry name" value="Glycogen Phosphorylase B"/>
    <property type="match status" value="1"/>
</dbReference>
<dbReference type="RefSeq" id="WP_166281870.1">
    <property type="nucleotide sequence ID" value="NZ_JAANNP010000006.1"/>
</dbReference>
<sequence length="355" mass="38556">MLLTAPRVALISLEPWDEVWRRNQHLSAQLVMQGLADRLLFVEPPAWRPAPLRRPMPKVTVVQPRRTVLKRAGGNTLVGTQLRLGALRRADLLWVNDPEVGAAAVRRGQPAVYDVTDDWREMASLPRIVRRIVRAEDRLAGTARTTVCSLELQSRWRARYGVEAPVINNGIDAAAWAAPSPRPLTGPGPHVGYVGTLHEERLDVDLTLELARHPAVGTLHLVGPHALDAQSHSRLAAEDKVELHGPVPAADVPSWMAALDMLLCPHRITPFTMSLDAIKSYEYLASGRPVVATPTSGFQHLRAPQLTVVGVEGFVEAVVATLASPPAAADRSVGSWAQRAREFAAAWPPLATAGG</sequence>
<evidence type="ECO:0000313" key="1">
    <source>
        <dbReference type="EMBL" id="NHC14384.1"/>
    </source>
</evidence>
<accession>A0ABX0GXR0</accession>
<dbReference type="Pfam" id="PF13692">
    <property type="entry name" value="Glyco_trans_1_4"/>
    <property type="match status" value="1"/>
</dbReference>
<gene>
    <name evidence="1" type="ORF">G9H71_11400</name>
</gene>
<evidence type="ECO:0000313" key="2">
    <source>
        <dbReference type="Proteomes" id="UP000800981"/>
    </source>
</evidence>
<protein>
    <submittedName>
        <fullName evidence="1">Glycosyltransferase family 1 protein</fullName>
    </submittedName>
</protein>
<name>A0ABX0GXR0_9ACTN</name>
<dbReference type="PANTHER" id="PTHR12526">
    <property type="entry name" value="GLYCOSYLTRANSFERASE"/>
    <property type="match status" value="1"/>
</dbReference>
<proteinExistence type="predicted"/>